<evidence type="ECO:0000313" key="3">
    <source>
        <dbReference type="Proteomes" id="UP000051515"/>
    </source>
</evidence>
<dbReference type="OrthoDB" id="9932877at2"/>
<feature type="transmembrane region" description="Helical" evidence="1">
    <location>
        <begin position="6"/>
        <end position="25"/>
    </location>
</feature>
<keyword evidence="3" id="KW-1185">Reference proteome</keyword>
<proteinExistence type="predicted"/>
<gene>
    <name evidence="2" type="ORF">FC78_GL002084</name>
</gene>
<dbReference type="Proteomes" id="UP000051515">
    <property type="component" value="Unassembled WGS sequence"/>
</dbReference>
<evidence type="ECO:0000313" key="2">
    <source>
        <dbReference type="EMBL" id="KRK83274.1"/>
    </source>
</evidence>
<dbReference type="AlphaFoldDB" id="A0A0R1KT60"/>
<accession>A0A0R1KT60</accession>
<dbReference type="STRING" id="1423788.FC78_GL002084"/>
<keyword evidence="1" id="KW-1133">Transmembrane helix</keyword>
<dbReference type="EMBL" id="AZDY01000037">
    <property type="protein sequence ID" value="KRK83274.1"/>
    <property type="molecule type" value="Genomic_DNA"/>
</dbReference>
<protein>
    <submittedName>
        <fullName evidence="2">Uncharacterized protein</fullName>
    </submittedName>
</protein>
<keyword evidence="1" id="KW-0472">Membrane</keyword>
<dbReference type="PATRIC" id="fig|1423788.3.peg.2151"/>
<comment type="caution">
    <text evidence="2">The sequence shown here is derived from an EMBL/GenBank/DDBJ whole genome shotgun (WGS) entry which is preliminary data.</text>
</comment>
<evidence type="ECO:0000256" key="1">
    <source>
        <dbReference type="SAM" id="Phobius"/>
    </source>
</evidence>
<dbReference type="RefSeq" id="WP_056952722.1">
    <property type="nucleotide sequence ID" value="NZ_AZDY01000037.1"/>
</dbReference>
<reference evidence="2 3" key="1">
    <citation type="journal article" date="2015" name="Genome Announc.">
        <title>Expanding the biotechnology potential of lactobacilli through comparative genomics of 213 strains and associated genera.</title>
        <authorList>
            <person name="Sun Z."/>
            <person name="Harris H.M."/>
            <person name="McCann A."/>
            <person name="Guo C."/>
            <person name="Argimon S."/>
            <person name="Zhang W."/>
            <person name="Yang X."/>
            <person name="Jeffery I.B."/>
            <person name="Cooney J.C."/>
            <person name="Kagawa T.F."/>
            <person name="Liu W."/>
            <person name="Song Y."/>
            <person name="Salvetti E."/>
            <person name="Wrobel A."/>
            <person name="Rasinkangas P."/>
            <person name="Parkhill J."/>
            <person name="Rea M.C."/>
            <person name="O'Sullivan O."/>
            <person name="Ritari J."/>
            <person name="Douillard F.P."/>
            <person name="Paul Ross R."/>
            <person name="Yang R."/>
            <person name="Briner A.E."/>
            <person name="Felis G.E."/>
            <person name="de Vos W.M."/>
            <person name="Barrangou R."/>
            <person name="Klaenhammer T.R."/>
            <person name="Caufield P.W."/>
            <person name="Cui Y."/>
            <person name="Zhang H."/>
            <person name="O'Toole P.W."/>
        </authorList>
    </citation>
    <scope>NUCLEOTIDE SEQUENCE [LARGE SCALE GENOMIC DNA]</scope>
    <source>
        <strain evidence="2 3">DSM 19674</strain>
    </source>
</reference>
<name>A0A0R1KT60_9LACO</name>
<feature type="transmembrane region" description="Helical" evidence="1">
    <location>
        <begin position="66"/>
        <end position="90"/>
    </location>
</feature>
<feature type="transmembrane region" description="Helical" evidence="1">
    <location>
        <begin position="152"/>
        <end position="170"/>
    </location>
</feature>
<sequence>MLKLKVIISAVLVLISIIIFIFKALPEIKRIRKYNKTVNGPKLYRWTADIMEEYPQEYKRMKRSMYIWICLYLLLICSIVLGVTGFYVVLNYYDYSLIKIFAILMIVFSLAYLYTYRLYAQNRIRLYQLILKKSSDQFVEDRSKMVKGSEIGNRYHMLGMIMLGIALAIVL</sequence>
<organism evidence="2 3">
    <name type="scientific">Companilactobacillus bobalius DSM 19674</name>
    <dbReference type="NCBI Taxonomy" id="1423788"/>
    <lineage>
        <taxon>Bacteria</taxon>
        <taxon>Bacillati</taxon>
        <taxon>Bacillota</taxon>
        <taxon>Bacilli</taxon>
        <taxon>Lactobacillales</taxon>
        <taxon>Lactobacillaceae</taxon>
        <taxon>Companilactobacillus</taxon>
        <taxon>Companilactobacillus bobalius</taxon>
    </lineage>
</organism>
<keyword evidence="1" id="KW-0812">Transmembrane</keyword>
<feature type="transmembrane region" description="Helical" evidence="1">
    <location>
        <begin position="96"/>
        <end position="115"/>
    </location>
</feature>